<evidence type="ECO:0000313" key="2">
    <source>
        <dbReference type="EMBL" id="KAL3398678.1"/>
    </source>
</evidence>
<evidence type="ECO:0000313" key="3">
    <source>
        <dbReference type="Proteomes" id="UP001627154"/>
    </source>
</evidence>
<reference evidence="2 3" key="1">
    <citation type="journal article" date="2024" name="bioRxiv">
        <title>A reference genome for Trichogramma kaykai: A tiny desert-dwelling parasitoid wasp with competing sex-ratio distorters.</title>
        <authorList>
            <person name="Culotta J."/>
            <person name="Lindsey A.R."/>
        </authorList>
    </citation>
    <scope>NUCLEOTIDE SEQUENCE [LARGE SCALE GENOMIC DNA]</scope>
    <source>
        <strain evidence="2 3">KSX58</strain>
    </source>
</reference>
<dbReference type="Proteomes" id="UP001627154">
    <property type="component" value="Unassembled WGS sequence"/>
</dbReference>
<keyword evidence="3" id="KW-1185">Reference proteome</keyword>
<dbReference type="Pfam" id="PF12248">
    <property type="entry name" value="Methyltransf_FA"/>
    <property type="match status" value="1"/>
</dbReference>
<organism evidence="2 3">
    <name type="scientific">Trichogramma kaykai</name>
    <dbReference type="NCBI Taxonomy" id="54128"/>
    <lineage>
        <taxon>Eukaryota</taxon>
        <taxon>Metazoa</taxon>
        <taxon>Ecdysozoa</taxon>
        <taxon>Arthropoda</taxon>
        <taxon>Hexapoda</taxon>
        <taxon>Insecta</taxon>
        <taxon>Pterygota</taxon>
        <taxon>Neoptera</taxon>
        <taxon>Endopterygota</taxon>
        <taxon>Hymenoptera</taxon>
        <taxon>Apocrita</taxon>
        <taxon>Proctotrupomorpha</taxon>
        <taxon>Chalcidoidea</taxon>
        <taxon>Trichogrammatidae</taxon>
        <taxon>Trichogramma</taxon>
    </lineage>
</organism>
<dbReference type="PANTHER" id="PTHR31649">
    <property type="entry name" value="AGAP009604-PA"/>
    <property type="match status" value="1"/>
</dbReference>
<name>A0ABD2X035_9HYME</name>
<gene>
    <name evidence="2" type="ORF">TKK_007808</name>
</gene>
<evidence type="ECO:0000259" key="1">
    <source>
        <dbReference type="Pfam" id="PF12248"/>
    </source>
</evidence>
<protein>
    <recommendedName>
        <fullName evidence="1">Farnesoic acid O-methyl transferase domain-containing protein</fullName>
    </recommendedName>
</protein>
<sequence length="295" mass="31870">MTTEDKLEYQFYPLSGGQIQFRIKAPHDCHVALTTSPAESDPMWEIFIGGWKNSKSVIRKNRTKPDVSEVDTPDILSGDEFRGFWIRWNAGYLTVGKENEPEPFMSYVDPDGFQPTHLGVCTGWGTGGEWLIEDPNPADPAPSAPADYQVGNAATGTCWCDAQAGAIPDNAVLAGQDGDDALYVGRAEHEGALIPGKVVPGHGVCYVAWGGEEHAKTEYQVLCNCSGIWVPASADNIPPNAVPCGHTEEGEPLFSGRVNHEGTLTPGKVQPSHGVLYIPFGGQEVPFQEFEILTS</sequence>
<comment type="caution">
    <text evidence="2">The sequence shown here is derived from an EMBL/GenBank/DDBJ whole genome shotgun (WGS) entry which is preliminary data.</text>
</comment>
<proteinExistence type="predicted"/>
<dbReference type="Pfam" id="PF11901">
    <property type="entry name" value="DM9"/>
    <property type="match status" value="1"/>
</dbReference>
<dbReference type="AlphaFoldDB" id="A0ABD2X035"/>
<dbReference type="SMART" id="SM00696">
    <property type="entry name" value="DM9"/>
    <property type="match status" value="2"/>
</dbReference>
<dbReference type="InterPro" id="IPR022041">
    <property type="entry name" value="Methyltransf_FA"/>
</dbReference>
<dbReference type="EMBL" id="JBJJXI010000059">
    <property type="protein sequence ID" value="KAL3398678.1"/>
    <property type="molecule type" value="Genomic_DNA"/>
</dbReference>
<feature type="domain" description="Farnesoic acid O-methyl transferase" evidence="1">
    <location>
        <begin position="6"/>
        <end position="136"/>
    </location>
</feature>
<dbReference type="PANTHER" id="PTHR31649:SF1">
    <property type="entry name" value="FARNESOIC ACID O-METHYL TRANSFERASE DOMAIN-CONTAINING PROTEIN"/>
    <property type="match status" value="1"/>
</dbReference>
<accession>A0ABD2X035</accession>
<dbReference type="InterPro" id="IPR006616">
    <property type="entry name" value="DM9_repeat"/>
</dbReference>